<evidence type="ECO:0000313" key="2">
    <source>
        <dbReference type="EMBL" id="RUO63554.1"/>
    </source>
</evidence>
<accession>A0A432YQG2</accession>
<evidence type="ECO:0000313" key="3">
    <source>
        <dbReference type="Proteomes" id="UP000288259"/>
    </source>
</evidence>
<organism evidence="2 3">
    <name type="scientific">Pseudidiomarina insulisalsae</name>
    <dbReference type="NCBI Taxonomy" id="575789"/>
    <lineage>
        <taxon>Bacteria</taxon>
        <taxon>Pseudomonadati</taxon>
        <taxon>Pseudomonadota</taxon>
        <taxon>Gammaproteobacteria</taxon>
        <taxon>Alteromonadales</taxon>
        <taxon>Idiomarinaceae</taxon>
        <taxon>Pseudidiomarina</taxon>
    </lineage>
</organism>
<proteinExistence type="predicted"/>
<name>A0A432YQG2_9GAMM</name>
<reference evidence="3" key="1">
    <citation type="journal article" date="2018" name="Front. Microbiol.">
        <title>Genome-Based Analysis Reveals the Taxonomy and Diversity of the Family Idiomarinaceae.</title>
        <authorList>
            <person name="Liu Y."/>
            <person name="Lai Q."/>
            <person name="Shao Z."/>
        </authorList>
    </citation>
    <scope>NUCLEOTIDE SEQUENCE [LARGE SCALE GENOMIC DNA]</scope>
    <source>
        <strain evidence="3">CVS-6</strain>
    </source>
</reference>
<gene>
    <name evidence="2" type="ORF">CWI71_00380</name>
</gene>
<dbReference type="EMBL" id="PIPY01000001">
    <property type="protein sequence ID" value="RUO63554.1"/>
    <property type="molecule type" value="Genomic_DNA"/>
</dbReference>
<sequence length="195" mass="22370">MPTLAWKGSSVMQTVLRYLLMLRHIPKQPQKIDVSTLRERLSEHGVDVSIRTIQRNLIELSEFFPLTTDERTKPYGWSLLAEAPLLPLIDMTRNNRMLNGVSRNGLPPGPAVNVELRCERNLKRQLEAYPLNTSQLLELDHDGVTLRAEAELSEHLLIWILSHGAQMEVKAPAELRQEVAAQAKAMYEFYYLRNN</sequence>
<keyword evidence="3" id="KW-1185">Reference proteome</keyword>
<dbReference type="AlphaFoldDB" id="A0A432YQG2"/>
<dbReference type="Pfam" id="PF25583">
    <property type="entry name" value="WCX"/>
    <property type="match status" value="1"/>
</dbReference>
<evidence type="ECO:0000259" key="1">
    <source>
        <dbReference type="Pfam" id="PF25583"/>
    </source>
</evidence>
<dbReference type="Proteomes" id="UP000288259">
    <property type="component" value="Unassembled WGS sequence"/>
</dbReference>
<comment type="caution">
    <text evidence="2">The sequence shown here is derived from an EMBL/GenBank/DDBJ whole genome shotgun (WGS) entry which is preliminary data.</text>
</comment>
<protein>
    <recommendedName>
        <fullName evidence="1">WCX domain-containing protein</fullName>
    </recommendedName>
</protein>
<feature type="domain" description="WCX" evidence="1">
    <location>
        <begin position="111"/>
        <end position="186"/>
    </location>
</feature>
<dbReference type="InterPro" id="IPR057727">
    <property type="entry name" value="WCX_dom"/>
</dbReference>